<dbReference type="GO" id="GO:0008289">
    <property type="term" value="F:lipid binding"/>
    <property type="evidence" value="ECO:0007669"/>
    <property type="project" value="UniProtKB-KW"/>
</dbReference>
<dbReference type="AlphaFoldDB" id="A0A6J4UT61"/>
<sequence length="283" mass="30059">MRQRIAVVTYSTADLPEDLRAAVGITVVPLDVRFGDESFRDGVDLTNDAFMERLARVKLSPGTSQPSPARFEEVFRALAVDHDAIVAVLLSAKLSGMLNSAAVATAAVAPLVPIELVDSRSGSVALGFQGLRAAELAAGTDAPAIAEALRAEVQRHQVVFFVYTLEYLQPGGRIGRAVALISGMLQLKPMLRIDEGQVVPWERTRTRSRALAGQIDVARGLPAIERVAALYSSDRTEGIAFADRIASELSLPREQVVVAQIGPTVATRIGPGAMGIAVVEAVP</sequence>
<evidence type="ECO:0008006" key="3">
    <source>
        <dbReference type="Google" id="ProtNLM"/>
    </source>
</evidence>
<reference evidence="2" key="1">
    <citation type="submission" date="2020-02" db="EMBL/GenBank/DDBJ databases">
        <authorList>
            <person name="Meier V. D."/>
        </authorList>
    </citation>
    <scope>NUCLEOTIDE SEQUENCE</scope>
    <source>
        <strain evidence="2">AVDCRST_MAG59</strain>
    </source>
</reference>
<dbReference type="InterPro" id="IPR003797">
    <property type="entry name" value="DegV"/>
</dbReference>
<dbReference type="NCBIfam" id="TIGR00762">
    <property type="entry name" value="DegV"/>
    <property type="match status" value="1"/>
</dbReference>
<dbReference type="PROSITE" id="PS51482">
    <property type="entry name" value="DEGV"/>
    <property type="match status" value="1"/>
</dbReference>
<proteinExistence type="predicted"/>
<evidence type="ECO:0000256" key="1">
    <source>
        <dbReference type="ARBA" id="ARBA00023121"/>
    </source>
</evidence>
<protein>
    <recommendedName>
        <fullName evidence="3">DegV family protein</fullName>
    </recommendedName>
</protein>
<dbReference type="InterPro" id="IPR043168">
    <property type="entry name" value="DegV_C"/>
</dbReference>
<dbReference type="SUPFAM" id="SSF82549">
    <property type="entry name" value="DAK1/DegV-like"/>
    <property type="match status" value="1"/>
</dbReference>
<dbReference type="Gene3D" id="3.30.1180.10">
    <property type="match status" value="1"/>
</dbReference>
<dbReference type="InterPro" id="IPR050270">
    <property type="entry name" value="DegV_domain_contain"/>
</dbReference>
<gene>
    <name evidence="2" type="ORF">AVDCRST_MAG59-2447</name>
</gene>
<dbReference type="EMBL" id="CADCWF010000148">
    <property type="protein sequence ID" value="CAA9558394.1"/>
    <property type="molecule type" value="Genomic_DNA"/>
</dbReference>
<name>A0A6J4UT61_9BACT</name>
<evidence type="ECO:0000313" key="2">
    <source>
        <dbReference type="EMBL" id="CAA9558394.1"/>
    </source>
</evidence>
<keyword evidence="1" id="KW-0446">Lipid-binding</keyword>
<dbReference type="Pfam" id="PF02645">
    <property type="entry name" value="DegV"/>
    <property type="match status" value="1"/>
</dbReference>
<dbReference type="PANTHER" id="PTHR33434">
    <property type="entry name" value="DEGV DOMAIN-CONTAINING PROTEIN DR_1986-RELATED"/>
    <property type="match status" value="1"/>
</dbReference>
<accession>A0A6J4UT61</accession>
<dbReference type="PANTHER" id="PTHR33434:SF2">
    <property type="entry name" value="FATTY ACID-BINDING PROTEIN TM_1468"/>
    <property type="match status" value="1"/>
</dbReference>
<organism evidence="2">
    <name type="scientific">uncultured Thermomicrobiales bacterium</name>
    <dbReference type="NCBI Taxonomy" id="1645740"/>
    <lineage>
        <taxon>Bacteria</taxon>
        <taxon>Pseudomonadati</taxon>
        <taxon>Thermomicrobiota</taxon>
        <taxon>Thermomicrobia</taxon>
        <taxon>Thermomicrobiales</taxon>
        <taxon>environmental samples</taxon>
    </lineage>
</organism>
<dbReference type="Gene3D" id="3.40.50.10170">
    <property type="match status" value="1"/>
</dbReference>